<evidence type="ECO:0000313" key="2">
    <source>
        <dbReference type="EMBL" id="PNY27016.1"/>
    </source>
</evidence>
<accession>A0A2K3QHK7</accession>
<feature type="region of interest" description="Disordered" evidence="1">
    <location>
        <begin position="238"/>
        <end position="264"/>
    </location>
</feature>
<dbReference type="Proteomes" id="UP000236621">
    <property type="component" value="Unassembled WGS sequence"/>
</dbReference>
<feature type="non-terminal residue" evidence="2">
    <location>
        <position position="331"/>
    </location>
</feature>
<gene>
    <name evidence="2" type="ORF">TCAP_03054</name>
</gene>
<keyword evidence="3" id="KW-1185">Reference proteome</keyword>
<protein>
    <submittedName>
        <fullName evidence="2">Uncharacterized protein</fullName>
    </submittedName>
</protein>
<organism evidence="2 3">
    <name type="scientific">Tolypocladium capitatum</name>
    <dbReference type="NCBI Taxonomy" id="45235"/>
    <lineage>
        <taxon>Eukaryota</taxon>
        <taxon>Fungi</taxon>
        <taxon>Dikarya</taxon>
        <taxon>Ascomycota</taxon>
        <taxon>Pezizomycotina</taxon>
        <taxon>Sordariomycetes</taxon>
        <taxon>Hypocreomycetidae</taxon>
        <taxon>Hypocreales</taxon>
        <taxon>Ophiocordycipitaceae</taxon>
        <taxon>Tolypocladium</taxon>
    </lineage>
</organism>
<dbReference type="AlphaFoldDB" id="A0A2K3QHK7"/>
<dbReference type="EMBL" id="NRSZ01000469">
    <property type="protein sequence ID" value="PNY27016.1"/>
    <property type="molecule type" value="Genomic_DNA"/>
</dbReference>
<name>A0A2K3QHK7_9HYPO</name>
<feature type="region of interest" description="Disordered" evidence="1">
    <location>
        <begin position="181"/>
        <end position="207"/>
    </location>
</feature>
<evidence type="ECO:0000256" key="1">
    <source>
        <dbReference type="SAM" id="MobiDB-lite"/>
    </source>
</evidence>
<evidence type="ECO:0000313" key="3">
    <source>
        <dbReference type="Proteomes" id="UP000236621"/>
    </source>
</evidence>
<reference evidence="2 3" key="1">
    <citation type="submission" date="2017-08" db="EMBL/GenBank/DDBJ databases">
        <title>Harnessing the power of phylogenomics to disentangle the directionality and signatures of interkingdom host jumping in the parasitic fungal genus Tolypocladium.</title>
        <authorList>
            <person name="Quandt C.A."/>
            <person name="Patterson W."/>
            <person name="Spatafora J.W."/>
        </authorList>
    </citation>
    <scope>NUCLEOTIDE SEQUENCE [LARGE SCALE GENOMIC DNA]</scope>
    <source>
        <strain evidence="2 3">CBS 113982</strain>
    </source>
</reference>
<feature type="region of interest" description="Disordered" evidence="1">
    <location>
        <begin position="79"/>
        <end position="130"/>
    </location>
</feature>
<sequence length="331" mass="34742">MERVRKSSGGIDGKLMLEKDLAADRSARREAKLRRVGLVGGLRRDVKFDVVRAHVVRAHAVGGEGMLLGRVRRGAYGFQRPAHGAQPSSVRRGAEAAGGVDRRHSVGDEGVSQRGDGVGRRRPRQGGPDVALAGAHVVVARVLGRRQQQVHGPAAQRQAQLLLVDVLVARTPVDGQRLDAHAPAARPAGDVGDGKQGRHGRGQRLGGVGMARGSLAVRRVPLRGSVGRLAAAMLVGDPDRTRGRRGRRGAGGSRRGQTAAGLAPDSAALGHGRFEAGRVPATAAGLEGIVSVDVGLLEVRVCECECECECEWGCEWGCECEGEDEGVEDAT</sequence>
<proteinExistence type="predicted"/>
<comment type="caution">
    <text evidence="2">The sequence shown here is derived from an EMBL/GenBank/DDBJ whole genome shotgun (WGS) entry which is preliminary data.</text>
</comment>